<proteinExistence type="predicted"/>
<dbReference type="OrthoDB" id="3384305at2"/>
<dbReference type="eggNOG" id="ENOG5030VH7">
    <property type="taxonomic scope" value="Bacteria"/>
</dbReference>
<gene>
    <name evidence="2" type="ORF">AFR_06605</name>
</gene>
<evidence type="ECO:0000256" key="1">
    <source>
        <dbReference type="SAM" id="MobiDB-lite"/>
    </source>
</evidence>
<evidence type="ECO:0000313" key="3">
    <source>
        <dbReference type="Proteomes" id="UP000017746"/>
    </source>
</evidence>
<feature type="compositionally biased region" description="Basic and acidic residues" evidence="1">
    <location>
        <begin position="65"/>
        <end position="85"/>
    </location>
</feature>
<feature type="region of interest" description="Disordered" evidence="1">
    <location>
        <begin position="47"/>
        <end position="101"/>
    </location>
</feature>
<name>U5VV84_9ACTN</name>
<dbReference type="STRING" id="1246995.AFR_06605"/>
<accession>U5VV84</accession>
<sequence length="101" mass="10846">MNGDIAEDPLARSVLNHLAKTRGKDDPLGSLARTVISGEATLRTAADNSWHSQGLAEAAQAAQDEQNRMTPEQRADYESAARRLMNDTAADDTDDAPGRNP</sequence>
<dbReference type="RefSeq" id="WP_023359141.1">
    <property type="nucleotide sequence ID" value="NC_022657.1"/>
</dbReference>
<dbReference type="AlphaFoldDB" id="U5VV84"/>
<organism evidence="2 3">
    <name type="scientific">Actinoplanes friuliensis DSM 7358</name>
    <dbReference type="NCBI Taxonomy" id="1246995"/>
    <lineage>
        <taxon>Bacteria</taxon>
        <taxon>Bacillati</taxon>
        <taxon>Actinomycetota</taxon>
        <taxon>Actinomycetes</taxon>
        <taxon>Micromonosporales</taxon>
        <taxon>Micromonosporaceae</taxon>
        <taxon>Actinoplanes</taxon>
    </lineage>
</organism>
<keyword evidence="3" id="KW-1185">Reference proteome</keyword>
<dbReference type="PATRIC" id="fig|1246995.3.peg.1348"/>
<dbReference type="KEGG" id="afs:AFR_06605"/>
<reference evidence="2 3" key="1">
    <citation type="journal article" date="2014" name="J. Biotechnol.">
        <title>Complete genome sequence of the actinobacterium Actinoplanes friuliensis HAG 010964, producer of the lipopeptide antibiotic friulimycin.</title>
        <authorList>
            <person name="Ruckert C."/>
            <person name="Szczepanowski R."/>
            <person name="Albersmeier A."/>
            <person name="Goesmann A."/>
            <person name="Fischer N."/>
            <person name="Steinkamper A."/>
            <person name="Puhler A."/>
            <person name="Biener R."/>
            <person name="Schwartz D."/>
            <person name="Kalinowski J."/>
        </authorList>
    </citation>
    <scope>NUCLEOTIDE SEQUENCE [LARGE SCALE GENOMIC DNA]</scope>
    <source>
        <strain evidence="2 3">DSM 7358</strain>
    </source>
</reference>
<evidence type="ECO:0000313" key="2">
    <source>
        <dbReference type="EMBL" id="AGZ39610.1"/>
    </source>
</evidence>
<dbReference type="HOGENOM" id="CLU_2285364_0_0_11"/>
<dbReference type="Proteomes" id="UP000017746">
    <property type="component" value="Chromosome"/>
</dbReference>
<protein>
    <submittedName>
        <fullName evidence="2">Uncharacterized protein</fullName>
    </submittedName>
</protein>
<dbReference type="EMBL" id="CP006272">
    <property type="protein sequence ID" value="AGZ39610.1"/>
    <property type="molecule type" value="Genomic_DNA"/>
</dbReference>